<keyword evidence="3" id="KW-1185">Reference proteome</keyword>
<keyword evidence="1" id="KW-1133">Transmembrane helix</keyword>
<dbReference type="SUPFAM" id="SSF81411">
    <property type="entry name" value="Mitochondrial cytochrome c oxidase subunit VIa"/>
    <property type="match status" value="1"/>
</dbReference>
<dbReference type="OrthoDB" id="5947505at2759"/>
<proteinExistence type="predicted"/>
<sequence>MSKLLKIKQFRHIFTRNLSEYVKTVEQQLHPPTESNFKSFKFVTYFVCIPLWLISMVYCYKKEQEAHHEKPPEFIHYPYMKILNK</sequence>
<dbReference type="EMBL" id="CAJDYZ010000979">
    <property type="protein sequence ID" value="CAD1468644.1"/>
    <property type="molecule type" value="Genomic_DNA"/>
</dbReference>
<name>A0A6V7GT52_9HYME</name>
<feature type="transmembrane region" description="Helical" evidence="1">
    <location>
        <begin position="42"/>
        <end position="60"/>
    </location>
</feature>
<comment type="caution">
    <text evidence="2">The sequence shown here is derived from an EMBL/GenBank/DDBJ whole genome shotgun (WGS) entry which is preliminary data.</text>
</comment>
<accession>A0A6V7GT52</accession>
<dbReference type="Gene3D" id="4.10.95.10">
    <property type="entry name" value="Cytochrome c oxidase, subunit VIa"/>
    <property type="match status" value="1"/>
</dbReference>
<evidence type="ECO:0000313" key="3">
    <source>
        <dbReference type="Proteomes" id="UP000752696"/>
    </source>
</evidence>
<dbReference type="AlphaFoldDB" id="A0A6V7GT52"/>
<dbReference type="InterPro" id="IPR036418">
    <property type="entry name" value="Cyt_c_oxidase_su6a_sf"/>
</dbReference>
<evidence type="ECO:0000313" key="2">
    <source>
        <dbReference type="EMBL" id="CAD1468644.1"/>
    </source>
</evidence>
<dbReference type="Proteomes" id="UP000752696">
    <property type="component" value="Unassembled WGS sequence"/>
</dbReference>
<gene>
    <name evidence="2" type="ORF">MHI_LOCUS58137</name>
</gene>
<reference evidence="2" key="1">
    <citation type="submission" date="2020-07" db="EMBL/GenBank/DDBJ databases">
        <authorList>
            <person name="Nazaruddin N."/>
        </authorList>
    </citation>
    <scope>NUCLEOTIDE SEQUENCE</scope>
</reference>
<protein>
    <submittedName>
        <fullName evidence="2">Uncharacterized protein</fullName>
    </submittedName>
</protein>
<organism evidence="2 3">
    <name type="scientific">Heterotrigona itama</name>
    <dbReference type="NCBI Taxonomy" id="395501"/>
    <lineage>
        <taxon>Eukaryota</taxon>
        <taxon>Metazoa</taxon>
        <taxon>Ecdysozoa</taxon>
        <taxon>Arthropoda</taxon>
        <taxon>Hexapoda</taxon>
        <taxon>Insecta</taxon>
        <taxon>Pterygota</taxon>
        <taxon>Neoptera</taxon>
        <taxon>Endopterygota</taxon>
        <taxon>Hymenoptera</taxon>
        <taxon>Apocrita</taxon>
        <taxon>Aculeata</taxon>
        <taxon>Apoidea</taxon>
        <taxon>Anthophila</taxon>
        <taxon>Apidae</taxon>
        <taxon>Heterotrigona</taxon>
    </lineage>
</organism>
<keyword evidence="1" id="KW-0472">Membrane</keyword>
<feature type="non-terminal residue" evidence="2">
    <location>
        <position position="1"/>
    </location>
</feature>
<evidence type="ECO:0000256" key="1">
    <source>
        <dbReference type="SAM" id="Phobius"/>
    </source>
</evidence>
<keyword evidence="1" id="KW-0812">Transmembrane</keyword>